<name>A0A521EJ56_9SPHI</name>
<dbReference type="InterPro" id="IPR025366">
    <property type="entry name" value="DUF4270"/>
</dbReference>
<evidence type="ECO:0000313" key="2">
    <source>
        <dbReference type="EMBL" id="SMO83948.1"/>
    </source>
</evidence>
<organism evidence="2 3">
    <name type="scientific">Pedobacter westerhofensis</name>
    <dbReference type="NCBI Taxonomy" id="425512"/>
    <lineage>
        <taxon>Bacteria</taxon>
        <taxon>Pseudomonadati</taxon>
        <taxon>Bacteroidota</taxon>
        <taxon>Sphingobacteriia</taxon>
        <taxon>Sphingobacteriales</taxon>
        <taxon>Sphingobacteriaceae</taxon>
        <taxon>Pedobacter</taxon>
    </lineage>
</organism>
<evidence type="ECO:0008006" key="4">
    <source>
        <dbReference type="Google" id="ProtNLM"/>
    </source>
</evidence>
<dbReference type="OrthoDB" id="1466062at2"/>
<evidence type="ECO:0000313" key="3">
    <source>
        <dbReference type="Proteomes" id="UP000320300"/>
    </source>
</evidence>
<proteinExistence type="predicted"/>
<accession>A0A521EJ56</accession>
<sequence>MKFSKLDLLTLLISLFLFSSCKDSSSIGLDVDGTTAITGTLLDTVTVTSRTVKDDPTQTFYGAGSTANPTRYPLGMMTDAIFGKTTASLAMSVNLPSSTATSFSTTPVTIDSAVLVLAFSTDSVYARRREFYGDSTANYNITVSQLAENLSTQGSWLSTKTYAAGDVLGTYSGILKPNTKGKVTTIVTGGADTLIKTVPQIRIKLSADLIKTKIAMLDSLSLTTDAKFNAAFRGLKVTATTTGNGSMMFLDFASGTSNLEVYYKQQNATTTTQIDTIYKAFAISTSVNPVAATVVHDYANTPVATQINTPGEYQVTYLQAMNGIRTKIAFPGLKNLVTNLGSKIVINKAELVIDSSDPADSIPFKIPPRLAMYRLDIAGQRQNIADNNPYSSSNTSGDQRVSTSGVSFDGFYRFIKSGYLQNSYSFNITNYVQDLVDGKTIDYGTYIAPISTIATPVSFLNSTGQLTAAASAPALANYAYPTQTSAGRVVIGSFNNTNNRKIRLNIYYVKTGTK</sequence>
<dbReference type="RefSeq" id="WP_142529355.1">
    <property type="nucleotide sequence ID" value="NZ_FXTN01000008.1"/>
</dbReference>
<evidence type="ECO:0000256" key="1">
    <source>
        <dbReference type="SAM" id="SignalP"/>
    </source>
</evidence>
<feature type="chain" id="PRO_5021876576" description="DUF4270 domain-containing protein" evidence="1">
    <location>
        <begin position="22"/>
        <end position="514"/>
    </location>
</feature>
<keyword evidence="1" id="KW-0732">Signal</keyword>
<protein>
    <recommendedName>
        <fullName evidence="4">DUF4270 domain-containing protein</fullName>
    </recommendedName>
</protein>
<keyword evidence="3" id="KW-1185">Reference proteome</keyword>
<dbReference type="EMBL" id="FXTN01000008">
    <property type="protein sequence ID" value="SMO83948.1"/>
    <property type="molecule type" value="Genomic_DNA"/>
</dbReference>
<gene>
    <name evidence="2" type="ORF">SAMN06265348_108210</name>
</gene>
<reference evidence="2 3" key="1">
    <citation type="submission" date="2017-05" db="EMBL/GenBank/DDBJ databases">
        <authorList>
            <person name="Varghese N."/>
            <person name="Submissions S."/>
        </authorList>
    </citation>
    <scope>NUCLEOTIDE SEQUENCE [LARGE SCALE GENOMIC DNA]</scope>
    <source>
        <strain evidence="2 3">DSM 19036</strain>
    </source>
</reference>
<feature type="signal peptide" evidence="1">
    <location>
        <begin position="1"/>
        <end position="21"/>
    </location>
</feature>
<dbReference type="AlphaFoldDB" id="A0A521EJ56"/>
<dbReference type="Proteomes" id="UP000320300">
    <property type="component" value="Unassembled WGS sequence"/>
</dbReference>
<dbReference type="PROSITE" id="PS51257">
    <property type="entry name" value="PROKAR_LIPOPROTEIN"/>
    <property type="match status" value="1"/>
</dbReference>
<dbReference type="Pfam" id="PF14092">
    <property type="entry name" value="DUF4270"/>
    <property type="match status" value="1"/>
</dbReference>